<dbReference type="PATRIC" id="fig|1329909.3.peg.3147"/>
<reference evidence="4 5" key="1">
    <citation type="journal article" date="2013" name="Genome Announc.">
        <title>Draft Genome Sequence of Sphingobium quisquiliarum Strain P25T, a Novel Hexachlorocyclohexane (HCH)-Degrading Bacterium Isolated from an HCH Dumpsite.</title>
        <authorList>
            <person name="Kumar Singh A."/>
            <person name="Sangwan N."/>
            <person name="Sharma A."/>
            <person name="Gupta V."/>
            <person name="Khurana J.P."/>
            <person name="Lal R."/>
        </authorList>
    </citation>
    <scope>NUCLEOTIDE SEQUENCE [LARGE SCALE GENOMIC DNA]</scope>
    <source>
        <strain evidence="4 5">P25</strain>
    </source>
</reference>
<dbReference type="InterPro" id="IPR050463">
    <property type="entry name" value="Gfo/Idh/MocA_oxidrdct_glycsds"/>
</dbReference>
<name>T0HTB4_9SPHN</name>
<evidence type="ECO:0000259" key="2">
    <source>
        <dbReference type="Pfam" id="PF01408"/>
    </source>
</evidence>
<protein>
    <submittedName>
        <fullName evidence="4">Uncharacterized protein</fullName>
    </submittedName>
</protein>
<organism evidence="4 5">
    <name type="scientific">Sphingobium quisquiliarum P25</name>
    <dbReference type="NCBI Taxonomy" id="1329909"/>
    <lineage>
        <taxon>Bacteria</taxon>
        <taxon>Pseudomonadati</taxon>
        <taxon>Pseudomonadota</taxon>
        <taxon>Alphaproteobacteria</taxon>
        <taxon>Sphingomonadales</taxon>
        <taxon>Sphingomonadaceae</taxon>
        <taxon>Sphingobium</taxon>
    </lineage>
</organism>
<dbReference type="SUPFAM" id="SSF51735">
    <property type="entry name" value="NAD(P)-binding Rossmann-fold domains"/>
    <property type="match status" value="1"/>
</dbReference>
<accession>T0HTB4</accession>
<feature type="domain" description="Gal80p-like C-terminal" evidence="3">
    <location>
        <begin position="131"/>
        <end position="262"/>
    </location>
</feature>
<dbReference type="PANTHER" id="PTHR43818">
    <property type="entry name" value="BCDNA.GH03377"/>
    <property type="match status" value="1"/>
</dbReference>
<keyword evidence="1" id="KW-0560">Oxidoreductase</keyword>
<keyword evidence="5" id="KW-1185">Reference proteome</keyword>
<evidence type="ECO:0000313" key="5">
    <source>
        <dbReference type="Proteomes" id="UP000015525"/>
    </source>
</evidence>
<dbReference type="Gene3D" id="3.30.360.10">
    <property type="entry name" value="Dihydrodipicolinate Reductase, domain 2"/>
    <property type="match status" value="1"/>
</dbReference>
<dbReference type="PANTHER" id="PTHR43818:SF11">
    <property type="entry name" value="BCDNA.GH03377"/>
    <property type="match status" value="1"/>
</dbReference>
<dbReference type="Gene3D" id="3.40.50.720">
    <property type="entry name" value="NAD(P)-binding Rossmann-like Domain"/>
    <property type="match status" value="1"/>
</dbReference>
<sequence>MIRVGMVGANPDFGWGSGVHRRVIDHLPGFRLHGVCTTREESARRASEQFGAPLWTIDHEELCGHQDIDLVAICVKVPHHYAIARAALSAGKHVYCEWPLALTVDQAEELAALAAARGVKAMIGLHLHGSPALRQAARLIADGYVGQLYSLSLHARMFGPVMRAMATRDGGTTLLSIYGGHLLDAVDHYGGGIADVAMRGAIHLPPVDETGAPVARDAFDHLQFHGALSNGALFNLDLAGVSMTGMGCLWRIEGSEGMLTLSTRDPAVPGIEALLLHGASRGGPLEPIAIDPALDCAAIPPAPDRYVAYPGSFASREALSSIASLYTGLGEAIRTDGPVAPDFGRAVHIQRMLARFDGATPASFQPDTGVAA</sequence>
<gene>
    <name evidence="4" type="ORF">L288_16350</name>
</gene>
<dbReference type="RefSeq" id="WP_021239320.1">
    <property type="nucleotide sequence ID" value="NZ_ATHO01000145.1"/>
</dbReference>
<dbReference type="GO" id="GO:0016491">
    <property type="term" value="F:oxidoreductase activity"/>
    <property type="evidence" value="ECO:0007669"/>
    <property type="project" value="UniProtKB-KW"/>
</dbReference>
<proteinExistence type="predicted"/>
<dbReference type="InterPro" id="IPR036291">
    <property type="entry name" value="NAD(P)-bd_dom_sf"/>
</dbReference>
<evidence type="ECO:0000259" key="3">
    <source>
        <dbReference type="Pfam" id="PF22685"/>
    </source>
</evidence>
<dbReference type="GO" id="GO:0000166">
    <property type="term" value="F:nucleotide binding"/>
    <property type="evidence" value="ECO:0007669"/>
    <property type="project" value="InterPro"/>
</dbReference>
<dbReference type="AlphaFoldDB" id="T0HTB4"/>
<dbReference type="EMBL" id="ATHO01000145">
    <property type="protein sequence ID" value="EQB02565.1"/>
    <property type="molecule type" value="Genomic_DNA"/>
</dbReference>
<dbReference type="Proteomes" id="UP000015525">
    <property type="component" value="Unassembled WGS sequence"/>
</dbReference>
<dbReference type="InterPro" id="IPR055080">
    <property type="entry name" value="Gal80p-like_C"/>
</dbReference>
<evidence type="ECO:0000313" key="4">
    <source>
        <dbReference type="EMBL" id="EQB02565.1"/>
    </source>
</evidence>
<comment type="caution">
    <text evidence="4">The sequence shown here is derived from an EMBL/GenBank/DDBJ whole genome shotgun (WGS) entry which is preliminary data.</text>
</comment>
<dbReference type="InterPro" id="IPR000683">
    <property type="entry name" value="Gfo/Idh/MocA-like_OxRdtase_N"/>
</dbReference>
<dbReference type="Pfam" id="PF22685">
    <property type="entry name" value="Gal80p_C-like"/>
    <property type="match status" value="1"/>
</dbReference>
<evidence type="ECO:0000256" key="1">
    <source>
        <dbReference type="ARBA" id="ARBA00023002"/>
    </source>
</evidence>
<feature type="domain" description="Gfo/Idh/MocA-like oxidoreductase N-terminal" evidence="2">
    <location>
        <begin position="2"/>
        <end position="124"/>
    </location>
</feature>
<dbReference type="Pfam" id="PF01408">
    <property type="entry name" value="GFO_IDH_MocA"/>
    <property type="match status" value="1"/>
</dbReference>